<dbReference type="InterPro" id="IPR004101">
    <property type="entry name" value="Mur_ligase_C"/>
</dbReference>
<protein>
    <submittedName>
        <fullName evidence="7">Unannotated protein</fullName>
    </submittedName>
</protein>
<sequence length="477" mass="51359">MRLATIVAELNEVEMVGLGGSPSFDDLEITDVNFDSRQVRAGSLFCCVPGVSDDGHLHAGDAVAAGAVALLVDHRVDVDVPQLVVANVREAMATVSATCFRHPADGLLVVGVTGTNGKTTTTWMLRNIFTAARRKSEVIGTLSGARTTPESPDLQRRLAEWRDDGVEIVAMEVSSHAIDQCRVDAMKFRVALFTNLSRDHLDYHGSMEEYFETKARLFDPERCESAVVNLDSPHGRLLADAATVPTDGYSLDEVEELQLSVEGSTFRWMGHQISLPLGGLFNVSNALGAAHAARILGVDDATIAKGLSLPLVVEGRFERVDAGQPFAIIVDYAHTPDGLEQLLRAAGEIVEGRVIVVFGCGGDRDPSKRSMMGETAAQRADSVIITADNSRSESTDQIIASIVEGVQRVSSPRASSIIVEPDRRTAISMALRSAVNGDIVLLAGKGHETVQIIGESTTPFDDRLVAFEEWKQLEATR</sequence>
<dbReference type="AlphaFoldDB" id="A0A6J6FF31"/>
<dbReference type="PANTHER" id="PTHR23135">
    <property type="entry name" value="MUR LIGASE FAMILY MEMBER"/>
    <property type="match status" value="1"/>
</dbReference>
<dbReference type="GO" id="GO:0005524">
    <property type="term" value="F:ATP binding"/>
    <property type="evidence" value="ECO:0007669"/>
    <property type="project" value="InterPro"/>
</dbReference>
<dbReference type="InterPro" id="IPR013221">
    <property type="entry name" value="Mur_ligase_cen"/>
</dbReference>
<dbReference type="Gene3D" id="3.40.1190.10">
    <property type="entry name" value="Mur-like, catalytic domain"/>
    <property type="match status" value="1"/>
</dbReference>
<dbReference type="GO" id="GO:0008360">
    <property type="term" value="P:regulation of cell shape"/>
    <property type="evidence" value="ECO:0007669"/>
    <property type="project" value="InterPro"/>
</dbReference>
<dbReference type="InterPro" id="IPR000713">
    <property type="entry name" value="Mur_ligase_N"/>
</dbReference>
<reference evidence="7" key="1">
    <citation type="submission" date="2020-05" db="EMBL/GenBank/DDBJ databases">
        <authorList>
            <person name="Chiriac C."/>
            <person name="Salcher M."/>
            <person name="Ghai R."/>
            <person name="Kavagutti S V."/>
        </authorList>
    </citation>
    <scope>NUCLEOTIDE SEQUENCE</scope>
</reference>
<evidence type="ECO:0000313" key="8">
    <source>
        <dbReference type="EMBL" id="CAB4634898.1"/>
    </source>
</evidence>
<dbReference type="Pfam" id="PF02875">
    <property type="entry name" value="Mur_ligase_C"/>
    <property type="match status" value="1"/>
</dbReference>
<gene>
    <name evidence="5" type="ORF">UFOPK1495_00674</name>
    <name evidence="6" type="ORF">UFOPK1603_00817</name>
    <name evidence="7" type="ORF">UFOPK1711_01489</name>
    <name evidence="8" type="ORF">UFOPK2143_00156</name>
</gene>
<dbReference type="PANTHER" id="PTHR23135:SF4">
    <property type="entry name" value="UDP-N-ACETYLMURAMOYL-L-ALANYL-D-GLUTAMATE--2,6-DIAMINOPIMELATE LIGASE MURE HOMOLOG, CHLOROPLASTIC"/>
    <property type="match status" value="1"/>
</dbReference>
<comment type="similarity">
    <text evidence="1">Belongs to the MurCDEF family. MurE subfamily.</text>
</comment>
<dbReference type="Gene3D" id="3.40.1390.10">
    <property type="entry name" value="MurE/MurF, N-terminal domain"/>
    <property type="match status" value="1"/>
</dbReference>
<dbReference type="Pfam" id="PF08245">
    <property type="entry name" value="Mur_ligase_M"/>
    <property type="match status" value="1"/>
</dbReference>
<accession>A0A6J6FF31</accession>
<dbReference type="EMBL" id="CAEZTR010000110">
    <property type="protein sequence ID" value="CAB4585524.1"/>
    <property type="molecule type" value="Genomic_DNA"/>
</dbReference>
<dbReference type="InterPro" id="IPR036615">
    <property type="entry name" value="Mur_ligase_C_dom_sf"/>
</dbReference>
<evidence type="ECO:0000259" key="2">
    <source>
        <dbReference type="Pfam" id="PF01225"/>
    </source>
</evidence>
<dbReference type="GO" id="GO:0016881">
    <property type="term" value="F:acid-amino acid ligase activity"/>
    <property type="evidence" value="ECO:0007669"/>
    <property type="project" value="InterPro"/>
</dbReference>
<dbReference type="SUPFAM" id="SSF53244">
    <property type="entry name" value="MurD-like peptide ligases, peptide-binding domain"/>
    <property type="match status" value="1"/>
</dbReference>
<feature type="domain" description="Mur ligase central" evidence="4">
    <location>
        <begin position="112"/>
        <end position="292"/>
    </location>
</feature>
<dbReference type="InterPro" id="IPR035911">
    <property type="entry name" value="MurE/MurF_N"/>
</dbReference>
<dbReference type="EMBL" id="CAEZVV010000004">
    <property type="protein sequence ID" value="CAB4634898.1"/>
    <property type="molecule type" value="Genomic_DNA"/>
</dbReference>
<dbReference type="EMBL" id="CAEZSU010000057">
    <property type="protein sequence ID" value="CAB4548411.1"/>
    <property type="molecule type" value="Genomic_DNA"/>
</dbReference>
<evidence type="ECO:0000259" key="3">
    <source>
        <dbReference type="Pfam" id="PF02875"/>
    </source>
</evidence>
<evidence type="ECO:0000313" key="6">
    <source>
        <dbReference type="EMBL" id="CAB4564784.1"/>
    </source>
</evidence>
<dbReference type="NCBIfam" id="NF001126">
    <property type="entry name" value="PRK00139.1-4"/>
    <property type="match status" value="1"/>
</dbReference>
<organism evidence="7">
    <name type="scientific">freshwater metagenome</name>
    <dbReference type="NCBI Taxonomy" id="449393"/>
    <lineage>
        <taxon>unclassified sequences</taxon>
        <taxon>metagenomes</taxon>
        <taxon>ecological metagenomes</taxon>
    </lineage>
</organism>
<dbReference type="NCBIfam" id="TIGR01085">
    <property type="entry name" value="murE"/>
    <property type="match status" value="1"/>
</dbReference>
<dbReference type="InterPro" id="IPR036565">
    <property type="entry name" value="Mur-like_cat_sf"/>
</dbReference>
<evidence type="ECO:0000259" key="4">
    <source>
        <dbReference type="Pfam" id="PF08245"/>
    </source>
</evidence>
<feature type="domain" description="Mur ligase N-terminal catalytic" evidence="2">
    <location>
        <begin position="29"/>
        <end position="87"/>
    </location>
</feature>
<dbReference type="SUPFAM" id="SSF53623">
    <property type="entry name" value="MurD-like peptide ligases, catalytic domain"/>
    <property type="match status" value="1"/>
</dbReference>
<dbReference type="HAMAP" id="MF_00208">
    <property type="entry name" value="MurE"/>
    <property type="match status" value="1"/>
</dbReference>
<dbReference type="Gene3D" id="3.90.190.20">
    <property type="entry name" value="Mur ligase, C-terminal domain"/>
    <property type="match status" value="1"/>
</dbReference>
<proteinExistence type="inferred from homology"/>
<feature type="domain" description="Mur ligase C-terminal" evidence="3">
    <location>
        <begin position="315"/>
        <end position="446"/>
    </location>
</feature>
<evidence type="ECO:0000313" key="5">
    <source>
        <dbReference type="EMBL" id="CAB4548411.1"/>
    </source>
</evidence>
<dbReference type="EMBL" id="CAEZTG010000062">
    <property type="protein sequence ID" value="CAB4564784.1"/>
    <property type="molecule type" value="Genomic_DNA"/>
</dbReference>
<dbReference type="GO" id="GO:0005737">
    <property type="term" value="C:cytoplasm"/>
    <property type="evidence" value="ECO:0007669"/>
    <property type="project" value="InterPro"/>
</dbReference>
<dbReference type="SUPFAM" id="SSF63418">
    <property type="entry name" value="MurE/MurF N-terminal domain"/>
    <property type="match status" value="1"/>
</dbReference>
<name>A0A6J6FF31_9ZZZZ</name>
<dbReference type="Pfam" id="PF01225">
    <property type="entry name" value="Mur_ligase"/>
    <property type="match status" value="1"/>
</dbReference>
<dbReference type="InterPro" id="IPR005761">
    <property type="entry name" value="UDP-N-AcMur-Glu-dNH2Pim_ligase"/>
</dbReference>
<dbReference type="GO" id="GO:0051301">
    <property type="term" value="P:cell division"/>
    <property type="evidence" value="ECO:0007669"/>
    <property type="project" value="InterPro"/>
</dbReference>
<evidence type="ECO:0000313" key="7">
    <source>
        <dbReference type="EMBL" id="CAB4585524.1"/>
    </source>
</evidence>
<evidence type="ECO:0000256" key="1">
    <source>
        <dbReference type="ARBA" id="ARBA00005898"/>
    </source>
</evidence>